<evidence type="ECO:0000256" key="1">
    <source>
        <dbReference type="HAMAP-Rule" id="MF_01134"/>
    </source>
</evidence>
<comment type="similarity">
    <text evidence="1">Belongs to the CdhB family.</text>
</comment>
<dbReference type="PIRSF" id="PIRSF006035">
    <property type="entry name" value="CO_dh_b_ACDS_e"/>
    <property type="match status" value="1"/>
</dbReference>
<protein>
    <recommendedName>
        <fullName evidence="1">Acetyl-CoA decarbonylase/synthase complex subunit epsilon</fullName>
        <shortName evidence="1">ACDS complex subunit epsilon</shortName>
    </recommendedName>
    <alternativeName>
        <fullName evidence="1">ACDS complex carbon monoxide dehydrogenase subunit epsilon</fullName>
        <shortName evidence="1">ACDS CODH subunit epsilon</shortName>
    </alternativeName>
</protein>
<comment type="function">
    <text evidence="1">Part of a complex that catalyzes the reversible cleavage of acetyl-CoA, allowing autotrophic growth from CO(2). The alpha-epsilon subcomponent functions as a carbon monoxide dehydrogenase. The precise role of the epsilon subunit is unclear; it may have a stabilizing role within the alpha(2)epsilon(2) component and/or be involved in electron transfer to FAD during a potential FAD-mediated CO oxidation.</text>
</comment>
<dbReference type="EMBL" id="MT631701">
    <property type="protein sequence ID" value="QNO57770.1"/>
    <property type="molecule type" value="Genomic_DNA"/>
</dbReference>
<gene>
    <name evidence="1 2" type="primary">cdhB</name>
    <name evidence="2" type="ORF">DKIIFCLB_00018</name>
</gene>
<accession>A0A7G9ZBY6</accession>
<dbReference type="InterPro" id="IPR003704">
    <property type="entry name" value="CdhB"/>
</dbReference>
<dbReference type="NCBIfam" id="TIGR00315">
    <property type="entry name" value="cdhB"/>
    <property type="match status" value="1"/>
</dbReference>
<dbReference type="GO" id="GO:0019385">
    <property type="term" value="P:methanogenesis, from acetate"/>
    <property type="evidence" value="ECO:0007669"/>
    <property type="project" value="InterPro"/>
</dbReference>
<dbReference type="InterPro" id="IPR029035">
    <property type="entry name" value="DHS-like_NAD/FAD-binding_dom"/>
</dbReference>
<sequence length="179" mass="20375">MGIEIPFDVANIAGPEIGDVAPPEVIGSYISSARKPLLAVGSEMLRDDFFVEIAIEIGKKGIPIAATGHSIRGFVEKEYTENVHYYNLHELTNCLRDPNWKGLDGAGNYDFVIFYGIIYYYASQMLSCLKNFATEPLMRTVSIDRYYHPNARMSFTNIMPRMEEEYKDMLDKLVESIKR</sequence>
<dbReference type="HAMAP" id="MF_01134">
    <property type="entry name" value="CdhB"/>
    <property type="match status" value="1"/>
</dbReference>
<dbReference type="SUPFAM" id="SSF52467">
    <property type="entry name" value="DHS-like NAD/FAD-binding domain"/>
    <property type="match status" value="1"/>
</dbReference>
<dbReference type="AlphaFoldDB" id="A0A7G9ZBY6"/>
<dbReference type="Gene3D" id="3.40.50.1220">
    <property type="entry name" value="TPP-binding domain"/>
    <property type="match status" value="1"/>
</dbReference>
<dbReference type="Pfam" id="PF02552">
    <property type="entry name" value="CO_dh"/>
    <property type="match status" value="1"/>
</dbReference>
<organism evidence="2">
    <name type="scientific">Candidatus Methanophaga sp. ANME-1 ERB7</name>
    <dbReference type="NCBI Taxonomy" id="2759913"/>
    <lineage>
        <taxon>Archaea</taxon>
        <taxon>Methanobacteriati</taxon>
        <taxon>Methanobacteriota</taxon>
        <taxon>Stenosarchaea group</taxon>
        <taxon>Methanomicrobia</taxon>
        <taxon>Candidatus Methanophagales</taxon>
        <taxon>Candidatus Methanophagaceae</taxon>
        <taxon>Candidatus Methanophaga</taxon>
    </lineage>
</organism>
<comment type="subunit">
    <text evidence="1">Heterotetramer of two alpha and two epsilon subunits. The ACDS complex is made up of alpha, epsilon, beta, gamma and delta subunits with a probable stoichiometry of (alpha(2)epsilon(2))(4)-beta(8)-(gamma(1)delta(1))(8).</text>
</comment>
<evidence type="ECO:0000313" key="2">
    <source>
        <dbReference type="EMBL" id="QNO57770.1"/>
    </source>
</evidence>
<name>A0A7G9ZBY6_9EURY</name>
<proteinExistence type="inferred from homology"/>
<reference evidence="2" key="1">
    <citation type="submission" date="2020-06" db="EMBL/GenBank/DDBJ databases">
        <title>Unique genomic features of the anaerobic methanotrophic archaea.</title>
        <authorList>
            <person name="Chadwick G.L."/>
            <person name="Skennerton C.T."/>
            <person name="Laso-Perez R."/>
            <person name="Leu A.O."/>
            <person name="Speth D.R."/>
            <person name="Yu H."/>
            <person name="Morgan-Lang C."/>
            <person name="Hatzenpichler R."/>
            <person name="Goudeau D."/>
            <person name="Malmstrom R."/>
            <person name="Brazelton W.J."/>
            <person name="Woyke T."/>
            <person name="Hallam S.J."/>
            <person name="Tyson G.W."/>
            <person name="Wegener G."/>
            <person name="Boetius A."/>
            <person name="Orphan V."/>
        </authorList>
    </citation>
    <scope>NUCLEOTIDE SEQUENCE</scope>
</reference>